<keyword evidence="11" id="KW-1185">Reference proteome</keyword>
<feature type="domain" description="Ribosomal protein L9" evidence="8">
    <location>
        <begin position="1"/>
        <end position="47"/>
    </location>
</feature>
<feature type="domain" description="Large ribosomal subunit protein bL9 C-terminal" evidence="9">
    <location>
        <begin position="63"/>
        <end position="147"/>
    </location>
</feature>
<dbReference type="PANTHER" id="PTHR21368">
    <property type="entry name" value="50S RIBOSOMAL PROTEIN L9"/>
    <property type="match status" value="1"/>
</dbReference>
<dbReference type="AlphaFoldDB" id="A0A0L0W6N7"/>
<keyword evidence="5 7" id="KW-0687">Ribonucleoprotein</keyword>
<evidence type="ECO:0000256" key="6">
    <source>
        <dbReference type="ARBA" id="ARBA00035292"/>
    </source>
</evidence>
<comment type="similarity">
    <text evidence="1 7">Belongs to the bacterial ribosomal protein bL9 family.</text>
</comment>
<dbReference type="InterPro" id="IPR000244">
    <property type="entry name" value="Ribosomal_bL9"/>
</dbReference>
<evidence type="ECO:0000256" key="3">
    <source>
        <dbReference type="ARBA" id="ARBA00022884"/>
    </source>
</evidence>
<dbReference type="EMBL" id="LGSS01000023">
    <property type="protein sequence ID" value="KNF07142.1"/>
    <property type="molecule type" value="Genomic_DNA"/>
</dbReference>
<dbReference type="OrthoDB" id="9788336at2"/>
<dbReference type="Pfam" id="PF03948">
    <property type="entry name" value="Ribosomal_L9_C"/>
    <property type="match status" value="1"/>
</dbReference>
<dbReference type="SUPFAM" id="SSF55658">
    <property type="entry name" value="L9 N-domain-like"/>
    <property type="match status" value="1"/>
</dbReference>
<dbReference type="InterPro" id="IPR020070">
    <property type="entry name" value="Ribosomal_bL9_N"/>
</dbReference>
<organism evidence="10 11">
    <name type="scientific">Gottschalkia purinilytica</name>
    <name type="common">Clostridium purinilyticum</name>
    <dbReference type="NCBI Taxonomy" id="1503"/>
    <lineage>
        <taxon>Bacteria</taxon>
        <taxon>Bacillati</taxon>
        <taxon>Bacillota</taxon>
        <taxon>Tissierellia</taxon>
        <taxon>Tissierellales</taxon>
        <taxon>Gottschalkiaceae</taxon>
        <taxon>Gottschalkia</taxon>
    </lineage>
</organism>
<dbReference type="NCBIfam" id="TIGR00158">
    <property type="entry name" value="L9"/>
    <property type="match status" value="1"/>
</dbReference>
<dbReference type="Proteomes" id="UP000037267">
    <property type="component" value="Unassembled WGS sequence"/>
</dbReference>
<dbReference type="RefSeq" id="WP_050378800.1">
    <property type="nucleotide sequence ID" value="NZ_LGSS01000023.1"/>
</dbReference>
<dbReference type="GO" id="GO:0006412">
    <property type="term" value="P:translation"/>
    <property type="evidence" value="ECO:0007669"/>
    <property type="project" value="UniProtKB-UniRule"/>
</dbReference>
<protein>
    <recommendedName>
        <fullName evidence="6 7">Large ribosomal subunit protein bL9</fullName>
    </recommendedName>
</protein>
<comment type="caution">
    <text evidence="10">The sequence shown here is derived from an EMBL/GenBank/DDBJ whole genome shotgun (WGS) entry which is preliminary data.</text>
</comment>
<dbReference type="InterPro" id="IPR036791">
    <property type="entry name" value="Ribosomal_bL9_C_sf"/>
</dbReference>
<evidence type="ECO:0000259" key="8">
    <source>
        <dbReference type="Pfam" id="PF01281"/>
    </source>
</evidence>
<evidence type="ECO:0000256" key="5">
    <source>
        <dbReference type="ARBA" id="ARBA00023274"/>
    </source>
</evidence>
<evidence type="ECO:0000313" key="10">
    <source>
        <dbReference type="EMBL" id="KNF07142.1"/>
    </source>
</evidence>
<dbReference type="InterPro" id="IPR020069">
    <property type="entry name" value="Ribosomal_bL9_C"/>
</dbReference>
<reference evidence="11" key="1">
    <citation type="submission" date="2015-07" db="EMBL/GenBank/DDBJ databases">
        <title>Draft genome sequence of the purine-degrading Gottschalkia purinilyticum DSM 1384 (formerly Clostridium purinilyticum).</title>
        <authorList>
            <person name="Poehlein A."/>
            <person name="Schiel-Bengelsdorf B."/>
            <person name="Bengelsdorf F.R."/>
            <person name="Daniel R."/>
            <person name="Duerre P."/>
        </authorList>
    </citation>
    <scope>NUCLEOTIDE SEQUENCE [LARGE SCALE GENOMIC DNA]</scope>
    <source>
        <strain evidence="11">DSM 1384</strain>
    </source>
</reference>
<proteinExistence type="inferred from homology"/>
<dbReference type="PATRIC" id="fig|1503.3.peg.1397"/>
<evidence type="ECO:0000256" key="4">
    <source>
        <dbReference type="ARBA" id="ARBA00022980"/>
    </source>
</evidence>
<dbReference type="InterPro" id="IPR020594">
    <property type="entry name" value="Ribosomal_bL9_bac/chp"/>
</dbReference>
<dbReference type="Gene3D" id="3.40.5.10">
    <property type="entry name" value="Ribosomal protein L9, N-terminal domain"/>
    <property type="match status" value="1"/>
</dbReference>
<evidence type="ECO:0000313" key="11">
    <source>
        <dbReference type="Proteomes" id="UP000037267"/>
    </source>
</evidence>
<sequence>MKVILLQDVKGLGKKGDVVNSKDGYARNFLFPRNLAVEATSSNLKELKDKKESQKFKEEEDLKEAKALAEKISNVKVEIKTKVGDNGKLFGSITTKDIAEQLQKQHNIKVDKRKIDIEGGNIKTAGTTIAEVKVCPSVLAKLKIHVTEQ</sequence>
<dbReference type="GO" id="GO:0003735">
    <property type="term" value="F:structural constituent of ribosome"/>
    <property type="evidence" value="ECO:0007669"/>
    <property type="project" value="InterPro"/>
</dbReference>
<dbReference type="Gene3D" id="3.10.430.100">
    <property type="entry name" value="Ribosomal protein L9, C-terminal domain"/>
    <property type="match status" value="1"/>
</dbReference>
<keyword evidence="3 7" id="KW-0694">RNA-binding</keyword>
<evidence type="ECO:0000259" key="9">
    <source>
        <dbReference type="Pfam" id="PF03948"/>
    </source>
</evidence>
<dbReference type="SUPFAM" id="SSF55653">
    <property type="entry name" value="Ribosomal protein L9 C-domain"/>
    <property type="match status" value="1"/>
</dbReference>
<dbReference type="GO" id="GO:0019843">
    <property type="term" value="F:rRNA binding"/>
    <property type="evidence" value="ECO:0007669"/>
    <property type="project" value="UniProtKB-UniRule"/>
</dbReference>
<dbReference type="FunFam" id="3.40.5.10:FF:000002">
    <property type="entry name" value="50S ribosomal protein L9"/>
    <property type="match status" value="1"/>
</dbReference>
<dbReference type="GO" id="GO:0005840">
    <property type="term" value="C:ribosome"/>
    <property type="evidence" value="ECO:0007669"/>
    <property type="project" value="UniProtKB-KW"/>
</dbReference>
<evidence type="ECO:0000256" key="1">
    <source>
        <dbReference type="ARBA" id="ARBA00010605"/>
    </source>
</evidence>
<dbReference type="GO" id="GO:1990904">
    <property type="term" value="C:ribonucleoprotein complex"/>
    <property type="evidence" value="ECO:0007669"/>
    <property type="project" value="UniProtKB-KW"/>
</dbReference>
<keyword evidence="4 7" id="KW-0689">Ribosomal protein</keyword>
<dbReference type="Pfam" id="PF01281">
    <property type="entry name" value="Ribosomal_L9_N"/>
    <property type="match status" value="1"/>
</dbReference>
<accession>A0A0L0W6N7</accession>
<keyword evidence="2 7" id="KW-0699">rRNA-binding</keyword>
<dbReference type="HAMAP" id="MF_00503">
    <property type="entry name" value="Ribosomal_bL9"/>
    <property type="match status" value="1"/>
</dbReference>
<evidence type="ECO:0000256" key="7">
    <source>
        <dbReference type="HAMAP-Rule" id="MF_00503"/>
    </source>
</evidence>
<name>A0A0L0W6N7_GOTPU</name>
<gene>
    <name evidence="7 10" type="primary">rplI</name>
    <name evidence="10" type="ORF">CLPU_23c00250</name>
</gene>
<comment type="function">
    <text evidence="7">Binds to the 23S rRNA.</text>
</comment>
<dbReference type="InterPro" id="IPR009027">
    <property type="entry name" value="Ribosomal_bL9/RNase_H1_N"/>
</dbReference>
<evidence type="ECO:0000256" key="2">
    <source>
        <dbReference type="ARBA" id="ARBA00022730"/>
    </source>
</evidence>
<dbReference type="STRING" id="1503.CLPU_23c00250"/>
<dbReference type="InterPro" id="IPR036935">
    <property type="entry name" value="Ribosomal_bL9_N_sf"/>
</dbReference>